<name>A0A917LE75_9BACI</name>
<keyword evidence="3" id="KW-1185">Reference proteome</keyword>
<evidence type="ECO:0000259" key="1">
    <source>
        <dbReference type="Pfam" id="PF08818"/>
    </source>
</evidence>
<comment type="caution">
    <text evidence="2">The sequence shown here is derived from an EMBL/GenBank/DDBJ whole genome shotgun (WGS) entry which is preliminary data.</text>
</comment>
<dbReference type="AlphaFoldDB" id="A0A917LE75"/>
<dbReference type="Gene3D" id="3.90.1150.200">
    <property type="match status" value="1"/>
</dbReference>
<dbReference type="SUPFAM" id="SSF159888">
    <property type="entry name" value="YdhG-like"/>
    <property type="match status" value="1"/>
</dbReference>
<dbReference type="Pfam" id="PF08818">
    <property type="entry name" value="DUF1801"/>
    <property type="match status" value="1"/>
</dbReference>
<dbReference type="InterPro" id="IPR014922">
    <property type="entry name" value="YdhG-like"/>
</dbReference>
<protein>
    <submittedName>
        <fullName evidence="2">Intracellular iron chaperone frataxin</fullName>
    </submittedName>
</protein>
<accession>A0A917LE75</accession>
<evidence type="ECO:0000313" key="2">
    <source>
        <dbReference type="EMBL" id="GGG15772.1"/>
    </source>
</evidence>
<proteinExistence type="predicted"/>
<dbReference type="EMBL" id="BMJT01000002">
    <property type="protein sequence ID" value="GGG15772.1"/>
    <property type="molecule type" value="Genomic_DNA"/>
</dbReference>
<sequence>MDVFKDVIYRIDEQDQRERLITVLQWVHDNFPSLTPVVKWNQAMFTQQETFIIGFSMAKKHMAVAPEAVAITHFSDAIIEAGYDHTKQLIRIPFTMPVDYVLLQKIIAWNCSEKQQCTTFWRAP</sequence>
<reference evidence="2" key="2">
    <citation type="submission" date="2020-09" db="EMBL/GenBank/DDBJ databases">
        <authorList>
            <person name="Sun Q."/>
            <person name="Zhou Y."/>
        </authorList>
    </citation>
    <scope>NUCLEOTIDE SEQUENCE</scope>
    <source>
        <strain evidence="2">CGMCC 1.15760</strain>
    </source>
</reference>
<feature type="domain" description="YdhG-like" evidence="1">
    <location>
        <begin position="16"/>
        <end position="109"/>
    </location>
</feature>
<gene>
    <name evidence="2" type="primary">fra</name>
    <name evidence="2" type="ORF">GCM10007425_07590</name>
</gene>
<dbReference type="RefSeq" id="WP_188613684.1">
    <property type="nucleotide sequence ID" value="NZ_BMJT01000002.1"/>
</dbReference>
<evidence type="ECO:0000313" key="3">
    <source>
        <dbReference type="Proteomes" id="UP000616608"/>
    </source>
</evidence>
<reference evidence="2" key="1">
    <citation type="journal article" date="2014" name="Int. J. Syst. Evol. Microbiol.">
        <title>Complete genome sequence of Corynebacterium casei LMG S-19264T (=DSM 44701T), isolated from a smear-ripened cheese.</title>
        <authorList>
            <consortium name="US DOE Joint Genome Institute (JGI-PGF)"/>
            <person name="Walter F."/>
            <person name="Albersmeier A."/>
            <person name="Kalinowski J."/>
            <person name="Ruckert C."/>
        </authorList>
    </citation>
    <scope>NUCLEOTIDE SEQUENCE</scope>
    <source>
        <strain evidence="2">CGMCC 1.15760</strain>
    </source>
</reference>
<dbReference type="Proteomes" id="UP000616608">
    <property type="component" value="Unassembled WGS sequence"/>
</dbReference>
<organism evidence="2 3">
    <name type="scientific">Lysinibacillus alkalisoli</name>
    <dbReference type="NCBI Taxonomy" id="1911548"/>
    <lineage>
        <taxon>Bacteria</taxon>
        <taxon>Bacillati</taxon>
        <taxon>Bacillota</taxon>
        <taxon>Bacilli</taxon>
        <taxon>Bacillales</taxon>
        <taxon>Bacillaceae</taxon>
        <taxon>Lysinibacillus</taxon>
    </lineage>
</organism>